<dbReference type="SUPFAM" id="SSF52343">
    <property type="entry name" value="Ferredoxin reductase-like, C-terminal NADP-linked domain"/>
    <property type="match status" value="1"/>
</dbReference>
<dbReference type="GO" id="GO:0016491">
    <property type="term" value="F:oxidoreductase activity"/>
    <property type="evidence" value="ECO:0007669"/>
    <property type="project" value="UniProtKB-KW"/>
</dbReference>
<dbReference type="PANTHER" id="PTHR47354:SF1">
    <property type="entry name" value="CARNITINE MONOOXYGENASE REDUCTASE SUBUNIT"/>
    <property type="match status" value="1"/>
</dbReference>
<dbReference type="InterPro" id="IPR001041">
    <property type="entry name" value="2Fe-2S_ferredoxin-type"/>
</dbReference>
<dbReference type="Gene3D" id="3.40.50.80">
    <property type="entry name" value="Nucleotide-binding domain of ferredoxin-NADP reductase (FNR) module"/>
    <property type="match status" value="1"/>
</dbReference>
<dbReference type="AlphaFoldDB" id="A0A8X8KG59"/>
<sequence length="321" mass="36399">MTHEAIMKLKVIDKQQLSPRVVGLILGYENAVQMLPEWDAGAHIQLTLNTSEEVCFRQYSLCGLRHDLQTWQIAILKEQAGRGGSQFIHEQLQVGDVLDVGEPKNHFSFKKDPHCIFIAGGIGITPIIAMVREAVQQNLDWRLIYLAQQDSDFIFKQELSQLDQSDRIYFHCSDEKGFFDLEQYLNQFDAKTTIYSCGPKGLLDALEKLQQKSQWKLVIERFAVEVSDELKTGKSFDITLQKSGKRIHVLETETILDALKREGVKVICSCQSGTCGTCETVVISGIPEHRDFVLSEEERELNETMMICVSRAISSELVLDL</sequence>
<evidence type="ECO:0000256" key="6">
    <source>
        <dbReference type="ARBA" id="ARBA00023014"/>
    </source>
</evidence>
<gene>
    <name evidence="9" type="ORF">KW868_14985</name>
</gene>
<dbReference type="GO" id="GO:0046872">
    <property type="term" value="F:metal ion binding"/>
    <property type="evidence" value="ECO:0007669"/>
    <property type="project" value="UniProtKB-KW"/>
</dbReference>
<evidence type="ECO:0000256" key="5">
    <source>
        <dbReference type="ARBA" id="ARBA00023004"/>
    </source>
</evidence>
<reference evidence="9" key="1">
    <citation type="submission" date="2021-07" db="EMBL/GenBank/DDBJ databases">
        <authorList>
            <person name="Fernandez M."/>
            <person name="Pereira P."/>
            <person name="Torres Tejerizo G.A."/>
            <person name="Gonzalez P."/>
            <person name="Agostini E."/>
        </authorList>
    </citation>
    <scope>NUCLEOTIDE SEQUENCE</scope>
    <source>
        <strain evidence="9">SFC 500-1A</strain>
    </source>
</reference>
<dbReference type="InterPro" id="IPR039261">
    <property type="entry name" value="FNR_nucleotide-bd"/>
</dbReference>
<dbReference type="EMBL" id="JAHWXT010000005">
    <property type="protein sequence ID" value="MCF0265751.1"/>
    <property type="molecule type" value="Genomic_DNA"/>
</dbReference>
<dbReference type="InterPro" id="IPR012675">
    <property type="entry name" value="Beta-grasp_dom_sf"/>
</dbReference>
<dbReference type="Pfam" id="PF00111">
    <property type="entry name" value="Fer2"/>
    <property type="match status" value="1"/>
</dbReference>
<dbReference type="PROSITE" id="PS00197">
    <property type="entry name" value="2FE2S_FER_1"/>
    <property type="match status" value="1"/>
</dbReference>
<evidence type="ECO:0000256" key="4">
    <source>
        <dbReference type="ARBA" id="ARBA00023002"/>
    </source>
</evidence>
<keyword evidence="5" id="KW-0408">Iron</keyword>
<keyword evidence="2" id="KW-0001">2Fe-2S</keyword>
<feature type="domain" description="FAD-binding FR-type" evidence="8">
    <location>
        <begin position="4"/>
        <end position="110"/>
    </location>
</feature>
<evidence type="ECO:0000259" key="7">
    <source>
        <dbReference type="PROSITE" id="PS51085"/>
    </source>
</evidence>
<dbReference type="Gene3D" id="3.10.20.30">
    <property type="match status" value="1"/>
</dbReference>
<organism evidence="9 10">
    <name type="scientific">Acinetobacter guillouiae</name>
    <name type="common">Acinetobacter genomosp. 11</name>
    <dbReference type="NCBI Taxonomy" id="106649"/>
    <lineage>
        <taxon>Bacteria</taxon>
        <taxon>Pseudomonadati</taxon>
        <taxon>Pseudomonadota</taxon>
        <taxon>Gammaproteobacteria</taxon>
        <taxon>Moraxellales</taxon>
        <taxon>Moraxellaceae</taxon>
        <taxon>Acinetobacter</taxon>
    </lineage>
</organism>
<dbReference type="PRINTS" id="PR00409">
    <property type="entry name" value="PHDIOXRDTASE"/>
</dbReference>
<keyword evidence="6" id="KW-0411">Iron-sulfur</keyword>
<dbReference type="InterPro" id="IPR036010">
    <property type="entry name" value="2Fe-2S_ferredoxin-like_sf"/>
</dbReference>
<accession>A0A8X8KG59</accession>
<keyword evidence="4" id="KW-0560">Oxidoreductase</keyword>
<keyword evidence="1" id="KW-0285">Flavoprotein</keyword>
<keyword evidence="3" id="KW-0479">Metal-binding</keyword>
<dbReference type="Proteomes" id="UP000887320">
    <property type="component" value="Unassembled WGS sequence"/>
</dbReference>
<dbReference type="RefSeq" id="WP_234623806.1">
    <property type="nucleotide sequence ID" value="NZ_JAHWXT010000005.1"/>
</dbReference>
<evidence type="ECO:0000256" key="3">
    <source>
        <dbReference type="ARBA" id="ARBA00022723"/>
    </source>
</evidence>
<dbReference type="Pfam" id="PF00175">
    <property type="entry name" value="NAD_binding_1"/>
    <property type="match status" value="1"/>
</dbReference>
<dbReference type="GO" id="GO:0051537">
    <property type="term" value="F:2 iron, 2 sulfur cluster binding"/>
    <property type="evidence" value="ECO:0007669"/>
    <property type="project" value="UniProtKB-KW"/>
</dbReference>
<dbReference type="PROSITE" id="PS51384">
    <property type="entry name" value="FAD_FR"/>
    <property type="match status" value="1"/>
</dbReference>
<name>A0A8X8KG59_ACIGI</name>
<dbReference type="Gene3D" id="2.40.30.10">
    <property type="entry name" value="Translation factors"/>
    <property type="match status" value="1"/>
</dbReference>
<dbReference type="SUPFAM" id="SSF63380">
    <property type="entry name" value="Riboflavin synthase domain-like"/>
    <property type="match status" value="1"/>
</dbReference>
<evidence type="ECO:0000313" key="10">
    <source>
        <dbReference type="Proteomes" id="UP000887320"/>
    </source>
</evidence>
<comment type="caution">
    <text evidence="9">The sequence shown here is derived from an EMBL/GenBank/DDBJ whole genome shotgun (WGS) entry which is preliminary data.</text>
</comment>
<protein>
    <submittedName>
        <fullName evidence="9">PDR/VanB family oxidoreductase</fullName>
    </submittedName>
</protein>
<evidence type="ECO:0000313" key="9">
    <source>
        <dbReference type="EMBL" id="MCF0265751.1"/>
    </source>
</evidence>
<dbReference type="PROSITE" id="PS51085">
    <property type="entry name" value="2FE2S_FER_2"/>
    <property type="match status" value="1"/>
</dbReference>
<dbReference type="InterPro" id="IPR006058">
    <property type="entry name" value="2Fe2S_fd_BS"/>
</dbReference>
<evidence type="ECO:0000256" key="2">
    <source>
        <dbReference type="ARBA" id="ARBA00022714"/>
    </source>
</evidence>
<dbReference type="SUPFAM" id="SSF54292">
    <property type="entry name" value="2Fe-2S ferredoxin-like"/>
    <property type="match status" value="1"/>
</dbReference>
<dbReference type="InterPro" id="IPR001433">
    <property type="entry name" value="OxRdtase_FAD/NAD-bd"/>
</dbReference>
<evidence type="ECO:0000259" key="8">
    <source>
        <dbReference type="PROSITE" id="PS51384"/>
    </source>
</evidence>
<dbReference type="CDD" id="cd06185">
    <property type="entry name" value="PDR_like"/>
    <property type="match status" value="1"/>
</dbReference>
<dbReference type="PANTHER" id="PTHR47354">
    <property type="entry name" value="NADH OXIDOREDUCTASE HCR"/>
    <property type="match status" value="1"/>
</dbReference>
<dbReference type="CDD" id="cd00207">
    <property type="entry name" value="fer2"/>
    <property type="match status" value="1"/>
</dbReference>
<feature type="domain" description="2Fe-2S ferredoxin-type" evidence="7">
    <location>
        <begin position="236"/>
        <end position="321"/>
    </location>
</feature>
<dbReference type="InterPro" id="IPR017927">
    <property type="entry name" value="FAD-bd_FR_type"/>
</dbReference>
<proteinExistence type="predicted"/>
<dbReference type="InterPro" id="IPR008333">
    <property type="entry name" value="Cbr1-like_FAD-bd_dom"/>
</dbReference>
<dbReference type="InterPro" id="IPR017938">
    <property type="entry name" value="Riboflavin_synthase-like_b-brl"/>
</dbReference>
<dbReference type="InterPro" id="IPR050415">
    <property type="entry name" value="MRET"/>
</dbReference>
<evidence type="ECO:0000256" key="1">
    <source>
        <dbReference type="ARBA" id="ARBA00022630"/>
    </source>
</evidence>
<dbReference type="Pfam" id="PF00970">
    <property type="entry name" value="FAD_binding_6"/>
    <property type="match status" value="1"/>
</dbReference>